<dbReference type="AlphaFoldDB" id="B4VGW4"/>
<dbReference type="PANTHER" id="PTHR42896">
    <property type="entry name" value="XYLULOSE-1,5-BISPHOSPHATE (XUBP) PHOSPHATASE"/>
    <property type="match status" value="1"/>
</dbReference>
<dbReference type="Proteomes" id="UP000003835">
    <property type="component" value="Unassembled WGS sequence"/>
</dbReference>
<dbReference type="GO" id="GO:0016787">
    <property type="term" value="F:hydrolase activity"/>
    <property type="evidence" value="ECO:0007669"/>
    <property type="project" value="UniProtKB-KW"/>
</dbReference>
<dbReference type="InterPro" id="IPR023214">
    <property type="entry name" value="HAD_sf"/>
</dbReference>
<dbReference type="EMBL" id="DS989841">
    <property type="protein sequence ID" value="EDX78822.1"/>
    <property type="molecule type" value="Genomic_DNA"/>
</dbReference>
<proteinExistence type="predicted"/>
<organism evidence="1 2">
    <name type="scientific">Coleofasciculus chthonoplastes PCC 7420</name>
    <dbReference type="NCBI Taxonomy" id="118168"/>
    <lineage>
        <taxon>Bacteria</taxon>
        <taxon>Bacillati</taxon>
        <taxon>Cyanobacteriota</taxon>
        <taxon>Cyanophyceae</taxon>
        <taxon>Coleofasciculales</taxon>
        <taxon>Coleofasciculaceae</taxon>
        <taxon>Coleofasciculus</taxon>
    </lineage>
</organism>
<dbReference type="InterPro" id="IPR023198">
    <property type="entry name" value="PGP-like_dom2"/>
</dbReference>
<dbReference type="PANTHER" id="PTHR42896:SF2">
    <property type="entry name" value="CBBY-LIKE PROTEIN"/>
    <property type="match status" value="1"/>
</dbReference>
<dbReference type="Gene3D" id="1.10.150.240">
    <property type="entry name" value="Putative phosphatase, domain 2"/>
    <property type="match status" value="1"/>
</dbReference>
<keyword evidence="1" id="KW-0378">Hydrolase</keyword>
<dbReference type="Gene3D" id="3.40.50.1000">
    <property type="entry name" value="HAD superfamily/HAD-like"/>
    <property type="match status" value="1"/>
</dbReference>
<dbReference type="InterPro" id="IPR036412">
    <property type="entry name" value="HAD-like_sf"/>
</dbReference>
<sequence length="253" mass="28016">MTKLRALIFDVDGTLANTEQDGHRVAFNRAFAEAGYDWNWSVSLYGELLAVAGGKERIRYYLKQYRPDFQPPANFDEFIANLHRAKTHHYQQLIATGSIPLRPGVQRLIKAARSQGIRLAIATTTAPTNVTALLQHTLGDESPAWFDLIAAGDIVPAKKPAPDIYNYVLRQMDLPPHDGLAIEDSDQGLIAAAQAGITTLITVNNYTKDQDFPQAVLVLNHLGEPDQPFTVLAGDAGDNQYVDIELLNHLHHR</sequence>
<dbReference type="PRINTS" id="PR00413">
    <property type="entry name" value="HADHALOGNASE"/>
</dbReference>
<dbReference type="InterPro" id="IPR006439">
    <property type="entry name" value="HAD-SF_hydro_IA"/>
</dbReference>
<dbReference type="SFLD" id="SFLDF00035">
    <property type="entry name" value="phosphoglycolate_phosphatase"/>
    <property type="match status" value="1"/>
</dbReference>
<dbReference type="OrthoDB" id="9797743at2"/>
<dbReference type="SUPFAM" id="SSF56784">
    <property type="entry name" value="HAD-like"/>
    <property type="match status" value="1"/>
</dbReference>
<dbReference type="STRING" id="118168.MC7420_7475"/>
<dbReference type="RefSeq" id="WP_006098299.1">
    <property type="nucleotide sequence ID" value="NZ_DS989841.1"/>
</dbReference>
<evidence type="ECO:0000313" key="2">
    <source>
        <dbReference type="Proteomes" id="UP000003835"/>
    </source>
</evidence>
<dbReference type="SFLD" id="SFLDS00003">
    <property type="entry name" value="Haloacid_Dehalogenase"/>
    <property type="match status" value="1"/>
</dbReference>
<gene>
    <name evidence="1" type="ORF">MC7420_7475</name>
</gene>
<dbReference type="SFLD" id="SFLDG01129">
    <property type="entry name" value="C1.5:_HAD__Beta-PGM__Phosphata"/>
    <property type="match status" value="1"/>
</dbReference>
<dbReference type="SFLD" id="SFLDG01135">
    <property type="entry name" value="C1.5.6:_HAD__Beta-PGM__Phospha"/>
    <property type="match status" value="1"/>
</dbReference>
<dbReference type="InterPro" id="IPR044999">
    <property type="entry name" value="CbbY-like"/>
</dbReference>
<evidence type="ECO:0000313" key="1">
    <source>
        <dbReference type="EMBL" id="EDX78822.1"/>
    </source>
</evidence>
<dbReference type="NCBIfam" id="TIGR01509">
    <property type="entry name" value="HAD-SF-IA-v3"/>
    <property type="match status" value="1"/>
</dbReference>
<dbReference type="CDD" id="cd07528">
    <property type="entry name" value="HAD_CbbY-like"/>
    <property type="match status" value="1"/>
</dbReference>
<accession>B4VGW4</accession>
<name>B4VGW4_9CYAN</name>
<dbReference type="HOGENOM" id="CLU_045011_0_2_3"/>
<keyword evidence="2" id="KW-1185">Reference proteome</keyword>
<reference evidence="1 2" key="1">
    <citation type="submission" date="2008-07" db="EMBL/GenBank/DDBJ databases">
        <authorList>
            <person name="Tandeau de Marsac N."/>
            <person name="Ferriera S."/>
            <person name="Johnson J."/>
            <person name="Kravitz S."/>
            <person name="Beeson K."/>
            <person name="Sutton G."/>
            <person name="Rogers Y.-H."/>
            <person name="Friedman R."/>
            <person name="Frazier M."/>
            <person name="Venter J.C."/>
        </authorList>
    </citation>
    <scope>NUCLEOTIDE SEQUENCE [LARGE SCALE GENOMIC DNA]</scope>
    <source>
        <strain evidence="1 2">PCC 7420</strain>
    </source>
</reference>
<protein>
    <submittedName>
        <fullName evidence="1">Haloacid dehalogenase-like hydrolase, putative</fullName>
    </submittedName>
</protein>
<dbReference type="eggNOG" id="COG0637">
    <property type="taxonomic scope" value="Bacteria"/>
</dbReference>
<dbReference type="Pfam" id="PF00702">
    <property type="entry name" value="Hydrolase"/>
    <property type="match status" value="1"/>
</dbReference>